<proteinExistence type="predicted"/>
<dbReference type="STRING" id="2004952.A0A2C5ZC36"/>
<evidence type="ECO:0000256" key="1">
    <source>
        <dbReference type="SAM" id="MobiDB-lite"/>
    </source>
</evidence>
<dbReference type="OrthoDB" id="5337545at2759"/>
<organism evidence="2 3">
    <name type="scientific">Ophiocordyceps camponoti-rufipedis</name>
    <dbReference type="NCBI Taxonomy" id="2004952"/>
    <lineage>
        <taxon>Eukaryota</taxon>
        <taxon>Fungi</taxon>
        <taxon>Dikarya</taxon>
        <taxon>Ascomycota</taxon>
        <taxon>Pezizomycotina</taxon>
        <taxon>Sordariomycetes</taxon>
        <taxon>Hypocreomycetidae</taxon>
        <taxon>Hypocreales</taxon>
        <taxon>Ophiocordycipitaceae</taxon>
        <taxon>Ophiocordyceps</taxon>
    </lineage>
</organism>
<dbReference type="Proteomes" id="UP000226431">
    <property type="component" value="Unassembled WGS sequence"/>
</dbReference>
<evidence type="ECO:0000313" key="2">
    <source>
        <dbReference type="EMBL" id="PHH79445.1"/>
    </source>
</evidence>
<evidence type="ECO:0000313" key="3">
    <source>
        <dbReference type="Proteomes" id="UP000226431"/>
    </source>
</evidence>
<keyword evidence="3" id="KW-1185">Reference proteome</keyword>
<name>A0A2C5ZC36_9HYPO</name>
<protein>
    <submittedName>
        <fullName evidence="2">Uncharacterized protein</fullName>
    </submittedName>
</protein>
<accession>A0A2C5ZC36</accession>
<comment type="caution">
    <text evidence="2">The sequence shown here is derived from an EMBL/GenBank/DDBJ whole genome shotgun (WGS) entry which is preliminary data.</text>
</comment>
<feature type="region of interest" description="Disordered" evidence="1">
    <location>
        <begin position="1"/>
        <end position="76"/>
    </location>
</feature>
<gene>
    <name evidence="2" type="ORF">CDD80_4789</name>
</gene>
<reference evidence="2 3" key="1">
    <citation type="submission" date="2017-06" db="EMBL/GenBank/DDBJ databases">
        <title>Ant-infecting Ophiocordyceps genomes reveal a high diversity of potential behavioral manipulation genes and a possible major role for enterotoxins.</title>
        <authorList>
            <person name="De Bekker C."/>
            <person name="Evans H.C."/>
            <person name="Brachmann A."/>
            <person name="Hughes D.P."/>
        </authorList>
    </citation>
    <scope>NUCLEOTIDE SEQUENCE [LARGE SCALE GENOMIC DNA]</scope>
    <source>
        <strain evidence="2 3">Map16</strain>
    </source>
</reference>
<sequence>MSMKSQPDEMADDNQDDKPEAPPANDNTQEPKGKGKAPLTTRLQASSKAALNAITAPDSLPDSTPRHKTDVVAGPSNSSFQPWLQVEASRLREALFTTPTPWSQLLDFNPDFASLSREHLRLHFGTADVAAARNIWLQQWSDVLESYTEHVWGHLGPLAADARREVQLQLAQDDDDDGPALRRLRMVLAHLRPSRL</sequence>
<dbReference type="AlphaFoldDB" id="A0A2C5ZC36"/>
<dbReference type="EMBL" id="NJES01000045">
    <property type="protein sequence ID" value="PHH79445.1"/>
    <property type="molecule type" value="Genomic_DNA"/>
</dbReference>